<dbReference type="SMART" id="SM00332">
    <property type="entry name" value="PP2Cc"/>
    <property type="match status" value="1"/>
</dbReference>
<evidence type="ECO:0000313" key="2">
    <source>
        <dbReference type="EMBL" id="QHT13481.1"/>
    </source>
</evidence>
<protein>
    <recommendedName>
        <fullName evidence="1">PPM-type phosphatase domain-containing protein</fullName>
    </recommendedName>
</protein>
<dbReference type="AlphaFoldDB" id="A0A6C0DAM4"/>
<dbReference type="PANTHER" id="PTHR13832">
    <property type="entry name" value="PROTEIN PHOSPHATASE 2C"/>
    <property type="match status" value="1"/>
</dbReference>
<dbReference type="InterPro" id="IPR015655">
    <property type="entry name" value="PP2C"/>
</dbReference>
<dbReference type="InterPro" id="IPR001932">
    <property type="entry name" value="PPM-type_phosphatase-like_dom"/>
</dbReference>
<dbReference type="Gene3D" id="3.60.40.10">
    <property type="entry name" value="PPM-type phosphatase domain"/>
    <property type="match status" value="1"/>
</dbReference>
<dbReference type="SUPFAM" id="SSF81606">
    <property type="entry name" value="PP2C-like"/>
    <property type="match status" value="1"/>
</dbReference>
<dbReference type="GO" id="GO:0004722">
    <property type="term" value="F:protein serine/threonine phosphatase activity"/>
    <property type="evidence" value="ECO:0007669"/>
    <property type="project" value="InterPro"/>
</dbReference>
<feature type="domain" description="PPM-type phosphatase" evidence="1">
    <location>
        <begin position="28"/>
        <end position="388"/>
    </location>
</feature>
<reference evidence="2" key="1">
    <citation type="journal article" date="2020" name="Nature">
        <title>Giant virus diversity and host interactions through global metagenomics.</title>
        <authorList>
            <person name="Schulz F."/>
            <person name="Roux S."/>
            <person name="Paez-Espino D."/>
            <person name="Jungbluth S."/>
            <person name="Walsh D.A."/>
            <person name="Denef V.J."/>
            <person name="McMahon K.D."/>
            <person name="Konstantinidis K.T."/>
            <person name="Eloe-Fadrosh E.A."/>
            <person name="Kyrpides N.C."/>
            <person name="Woyke T."/>
        </authorList>
    </citation>
    <scope>NUCLEOTIDE SEQUENCE</scope>
    <source>
        <strain evidence="2">GVMAG-M-3300023174-131</strain>
    </source>
</reference>
<organism evidence="2">
    <name type="scientific">viral metagenome</name>
    <dbReference type="NCBI Taxonomy" id="1070528"/>
    <lineage>
        <taxon>unclassified sequences</taxon>
        <taxon>metagenomes</taxon>
        <taxon>organismal metagenomes</taxon>
    </lineage>
</organism>
<dbReference type="PANTHER" id="PTHR13832:SF699">
    <property type="entry name" value="INTEGRIN-LINKED KINASE-ASSOCIATED SERINE_THREONINE PHOSPHATASE 2C"/>
    <property type="match status" value="1"/>
</dbReference>
<accession>A0A6C0DAM4</accession>
<dbReference type="EMBL" id="MN739570">
    <property type="protein sequence ID" value="QHT13481.1"/>
    <property type="molecule type" value="Genomic_DNA"/>
</dbReference>
<sequence length="391" mass="43282">MSAMCTFNTESIVMVEPSQYENESFSMSFAYGNDIGGSRNRSQQDRVKVMVSPDKKIVLLFVGDGHGIEHGELASETAQTNIEIELAANYLEAYTNPHNFLKQIIMNTHASIRESIIKKCNRLVNPCYVNPDTGTLFHDIHFTRPIHGGTTITVLMIINDIMYCGNLGDSKAVLYSPTSCFLPKHKIGTTSISDVPSNYLDLIGDHSPENILEYKRMLAFRPSTVDPLKPMMKFEYDKNFEPIFANDSDGNVVVSGKKGAYYKNVSHEFGSLVSGPNDTSLAFTRSSGDFFLHEYGLTCEPDIFEIDIKSIMSQTNLVIGVIASDGVWDNMTDETVHEFVTHSTCIDALSNVEGIQKIASSFLTRNNLLGKINFGNSADNASAIVFSITKK</sequence>
<dbReference type="CDD" id="cd00143">
    <property type="entry name" value="PP2Cc"/>
    <property type="match status" value="1"/>
</dbReference>
<dbReference type="PROSITE" id="PS51746">
    <property type="entry name" value="PPM_2"/>
    <property type="match status" value="1"/>
</dbReference>
<proteinExistence type="predicted"/>
<dbReference type="InterPro" id="IPR036457">
    <property type="entry name" value="PPM-type-like_dom_sf"/>
</dbReference>
<dbReference type="Pfam" id="PF00481">
    <property type="entry name" value="PP2C"/>
    <property type="match status" value="2"/>
</dbReference>
<name>A0A6C0DAM4_9ZZZZ</name>
<evidence type="ECO:0000259" key="1">
    <source>
        <dbReference type="PROSITE" id="PS51746"/>
    </source>
</evidence>